<evidence type="ECO:0000313" key="2">
    <source>
        <dbReference type="EMBL" id="TDD51528.1"/>
    </source>
</evidence>
<organism evidence="2 3">
    <name type="scientific">Kribbella antibiotica</name>
    <dbReference type="NCBI Taxonomy" id="190195"/>
    <lineage>
        <taxon>Bacteria</taxon>
        <taxon>Bacillati</taxon>
        <taxon>Actinomycetota</taxon>
        <taxon>Actinomycetes</taxon>
        <taxon>Propionibacteriales</taxon>
        <taxon>Kribbellaceae</taxon>
        <taxon>Kribbella</taxon>
    </lineage>
</organism>
<feature type="domain" description="N-acetyltransferase" evidence="1">
    <location>
        <begin position="1"/>
        <end position="127"/>
    </location>
</feature>
<evidence type="ECO:0000313" key="3">
    <source>
        <dbReference type="Proteomes" id="UP000295124"/>
    </source>
</evidence>
<dbReference type="AlphaFoldDB" id="A0A4R4Z0V3"/>
<keyword evidence="2" id="KW-0808">Transferase</keyword>
<dbReference type="CDD" id="cd04301">
    <property type="entry name" value="NAT_SF"/>
    <property type="match status" value="1"/>
</dbReference>
<dbReference type="InterPro" id="IPR000182">
    <property type="entry name" value="GNAT_dom"/>
</dbReference>
<dbReference type="SUPFAM" id="SSF55729">
    <property type="entry name" value="Acyl-CoA N-acyltransferases (Nat)"/>
    <property type="match status" value="2"/>
</dbReference>
<keyword evidence="3" id="KW-1185">Reference proteome</keyword>
<gene>
    <name evidence="2" type="ORF">E1263_30080</name>
</gene>
<proteinExistence type="predicted"/>
<comment type="caution">
    <text evidence="2">The sequence shown here is derived from an EMBL/GenBank/DDBJ whole genome shotgun (WGS) entry which is preliminary data.</text>
</comment>
<dbReference type="EMBL" id="SMKX01000114">
    <property type="protein sequence ID" value="TDD51528.1"/>
    <property type="molecule type" value="Genomic_DNA"/>
</dbReference>
<dbReference type="Gene3D" id="3.40.630.30">
    <property type="match status" value="1"/>
</dbReference>
<dbReference type="PROSITE" id="PS51186">
    <property type="entry name" value="GNAT"/>
    <property type="match status" value="1"/>
</dbReference>
<dbReference type="GO" id="GO:0016747">
    <property type="term" value="F:acyltransferase activity, transferring groups other than amino-acyl groups"/>
    <property type="evidence" value="ECO:0007669"/>
    <property type="project" value="InterPro"/>
</dbReference>
<dbReference type="OrthoDB" id="4119890at2"/>
<name>A0A4R4Z0V3_9ACTN</name>
<dbReference type="Proteomes" id="UP000295124">
    <property type="component" value="Unassembled WGS sequence"/>
</dbReference>
<protein>
    <submittedName>
        <fullName evidence="2">N-acetyltransferase</fullName>
    </submittedName>
</protein>
<evidence type="ECO:0000259" key="1">
    <source>
        <dbReference type="PROSITE" id="PS51186"/>
    </source>
</evidence>
<accession>A0A4R4Z0V3</accession>
<dbReference type="InterPro" id="IPR016181">
    <property type="entry name" value="Acyl_CoA_acyltransferase"/>
</dbReference>
<reference evidence="2 3" key="1">
    <citation type="submission" date="2019-03" db="EMBL/GenBank/DDBJ databases">
        <title>Draft genome sequences of novel Actinobacteria.</title>
        <authorList>
            <person name="Sahin N."/>
            <person name="Ay H."/>
            <person name="Saygin H."/>
        </authorList>
    </citation>
    <scope>NUCLEOTIDE SEQUENCE [LARGE SCALE GENOMIC DNA]</scope>
    <source>
        <strain evidence="2 3">JCM 13523</strain>
    </source>
</reference>
<sequence length="293" mass="32536">MRISLTQPTPYWTHELWAARDETGRMVGVLFVDVPLKDNLSLVSMEIDVLPEHRRRGYATALAAVGEARAAHHGRTIVQAMVHNPLDGSAPGQSFARAQGMTVGIVDMHRILQLPLDEAFLASLAAEVADHHRDYRLVSWQNRCPDDLVDAYAALESTFNNEAPMGDLTMEAEVFDAARIRAREEHTLAQGKHSWVTAAIAPDGTLAGHTALFRPTHDSINAFQSGTLVAPAHRGHRLGLALKVANHLELQRTHTEPRVLHTWNAEQNTAMNAVNARLGYRPVELTEEWQRKL</sequence>